<gene>
    <name evidence="1" type="ORF">ACOLOM_LOCUS4916</name>
</gene>
<keyword evidence="2" id="KW-1185">Reference proteome</keyword>
<evidence type="ECO:0000313" key="2">
    <source>
        <dbReference type="Proteomes" id="UP000789525"/>
    </source>
</evidence>
<accession>A0ACA9M0P7</accession>
<protein>
    <submittedName>
        <fullName evidence="1">11812_t:CDS:1</fullName>
    </submittedName>
</protein>
<comment type="caution">
    <text evidence="1">The sequence shown here is derived from an EMBL/GenBank/DDBJ whole genome shotgun (WGS) entry which is preliminary data.</text>
</comment>
<organism evidence="1 2">
    <name type="scientific">Acaulospora colombiana</name>
    <dbReference type="NCBI Taxonomy" id="27376"/>
    <lineage>
        <taxon>Eukaryota</taxon>
        <taxon>Fungi</taxon>
        <taxon>Fungi incertae sedis</taxon>
        <taxon>Mucoromycota</taxon>
        <taxon>Glomeromycotina</taxon>
        <taxon>Glomeromycetes</taxon>
        <taxon>Diversisporales</taxon>
        <taxon>Acaulosporaceae</taxon>
        <taxon>Acaulospora</taxon>
    </lineage>
</organism>
<dbReference type="EMBL" id="CAJVPT010008523">
    <property type="protein sequence ID" value="CAG8552670.1"/>
    <property type="molecule type" value="Genomic_DNA"/>
</dbReference>
<evidence type="ECO:0000313" key="1">
    <source>
        <dbReference type="EMBL" id="CAG8552670.1"/>
    </source>
</evidence>
<dbReference type="Proteomes" id="UP000789525">
    <property type="component" value="Unassembled WGS sequence"/>
</dbReference>
<name>A0ACA9M0P7_9GLOM</name>
<reference evidence="1" key="1">
    <citation type="submission" date="2021-06" db="EMBL/GenBank/DDBJ databases">
        <authorList>
            <person name="Kallberg Y."/>
            <person name="Tangrot J."/>
            <person name="Rosling A."/>
        </authorList>
    </citation>
    <scope>NUCLEOTIDE SEQUENCE</scope>
    <source>
        <strain evidence="1">CL356</strain>
    </source>
</reference>
<sequence>MKPIKESHLSFIKLSDGALLTPIWLDTMGAYTLNNGDILGPEASVVLSSRWNALSTNDRRRAFPPVAPNFIVELRPMSNSPQYVHRKMLLWIGAGVEGSRPMMIAMRVYSYNSNTNSVIWQEFVNPQTVTSQVLTGFVMNMQDIL</sequence>
<proteinExistence type="predicted"/>